<dbReference type="InterPro" id="IPR027417">
    <property type="entry name" value="P-loop_NTPase"/>
</dbReference>
<dbReference type="EMBL" id="AFVZ01000001">
    <property type="protein sequence ID" value="EHN59903.1"/>
    <property type="molecule type" value="Genomic_DNA"/>
</dbReference>
<dbReference type="PROSITE" id="PS50052">
    <property type="entry name" value="GUANYLATE_KINASE_2"/>
    <property type="match status" value="1"/>
</dbReference>
<dbReference type="GO" id="GO:0004385">
    <property type="term" value="F:GMP kinase activity"/>
    <property type="evidence" value="ECO:0007669"/>
    <property type="project" value="UniProtKB-EC"/>
</dbReference>
<dbReference type="HOGENOM" id="CLU_001715_1_2_9"/>
<evidence type="ECO:0000256" key="3">
    <source>
        <dbReference type="ARBA" id="ARBA00022679"/>
    </source>
</evidence>
<comment type="function">
    <text evidence="1">Essential for recycling GMP and indirectly, cGMP.</text>
</comment>
<accession>G9WGS6</accession>
<evidence type="ECO:0000256" key="5">
    <source>
        <dbReference type="ARBA" id="ARBA00048594"/>
    </source>
</evidence>
<evidence type="ECO:0000256" key="4">
    <source>
        <dbReference type="ARBA" id="ARBA00022777"/>
    </source>
</evidence>
<organism evidence="7 8">
    <name type="scientific">Oenococcus kitaharae DSM 17330</name>
    <dbReference type="NCBI Taxonomy" id="1045004"/>
    <lineage>
        <taxon>Bacteria</taxon>
        <taxon>Bacillati</taxon>
        <taxon>Bacillota</taxon>
        <taxon>Bacilli</taxon>
        <taxon>Lactobacillales</taxon>
        <taxon>Lactobacillaceae</taxon>
        <taxon>Oenococcus</taxon>
    </lineage>
</organism>
<reference evidence="7 8" key="1">
    <citation type="journal article" date="2012" name="PLoS ONE">
        <title>Functional divergence in the genus oenococcus as predicted by genome sequencing of the newly-described species, Oenococcus kitaharae.</title>
        <authorList>
            <person name="Borneman A.R."/>
            <person name="McCarthy J.M."/>
            <person name="Chambers P.J."/>
            <person name="Bartowsky E.J."/>
        </authorList>
    </citation>
    <scope>NUCLEOTIDE SEQUENCE [LARGE SCALE GENOMIC DNA]</scope>
    <source>
        <strain evidence="8">DSM17330</strain>
    </source>
</reference>
<proteinExistence type="inferred from homology"/>
<comment type="caution">
    <text evidence="7">The sequence shown here is derived from an EMBL/GenBank/DDBJ whole genome shotgun (WGS) entry which is preliminary data.</text>
</comment>
<dbReference type="SMART" id="SM00072">
    <property type="entry name" value="GuKc"/>
    <property type="match status" value="1"/>
</dbReference>
<protein>
    <submittedName>
        <fullName evidence="7">Guanylate kinase</fullName>
    </submittedName>
</protein>
<dbReference type="PANTHER" id="PTHR23117:SF13">
    <property type="entry name" value="GUANYLATE KINASE"/>
    <property type="match status" value="1"/>
</dbReference>
<dbReference type="InterPro" id="IPR008144">
    <property type="entry name" value="Guanylate_kin-like_dom"/>
</dbReference>
<evidence type="ECO:0000313" key="7">
    <source>
        <dbReference type="EMBL" id="EHN59903.1"/>
    </source>
</evidence>
<keyword evidence="4 7" id="KW-0418">Kinase</keyword>
<dbReference type="InterPro" id="IPR008145">
    <property type="entry name" value="GK/Ca_channel_bsu"/>
</dbReference>
<keyword evidence="8" id="KW-1185">Reference proteome</keyword>
<comment type="similarity">
    <text evidence="2">Belongs to the guanylate kinase family.</text>
</comment>
<dbReference type="Gene3D" id="3.40.50.300">
    <property type="entry name" value="P-loop containing nucleotide triphosphate hydrolases"/>
    <property type="match status" value="1"/>
</dbReference>
<dbReference type="eggNOG" id="COG0194">
    <property type="taxonomic scope" value="Bacteria"/>
</dbReference>
<dbReference type="Pfam" id="PF00625">
    <property type="entry name" value="Guanylate_kin"/>
    <property type="match status" value="1"/>
</dbReference>
<name>G9WGS6_9LACO</name>
<sequence length="214" mass="24382">MSVHIENLLLAGNILINMANENRVIVITGASGAGKTSVARYLWVKYGVPRVITHTTREPREGEIDGVDYYFETAQTWNDNHFIEEISYSGHRYGSSYEGLERAWRKSRQSNHPGIISLVVDTIGAITYRQTIKEQAVIWFVTVSDVTGLQKRLIARGDDPKHVLERTSSSDFERDMHIPDELAQDATMIVNDDWQLTQKTVDQVINRFMTDQVI</sequence>
<dbReference type="GO" id="GO:0005829">
    <property type="term" value="C:cytosol"/>
    <property type="evidence" value="ECO:0007669"/>
    <property type="project" value="TreeGrafter"/>
</dbReference>
<dbReference type="PATRIC" id="fig|1045004.4.peg.1803"/>
<evidence type="ECO:0000256" key="1">
    <source>
        <dbReference type="ARBA" id="ARBA00003531"/>
    </source>
</evidence>
<dbReference type="AlphaFoldDB" id="G9WGS6"/>
<feature type="domain" description="Guanylate kinase-like" evidence="6">
    <location>
        <begin position="22"/>
        <end position="206"/>
    </location>
</feature>
<dbReference type="PANTHER" id="PTHR23117">
    <property type="entry name" value="GUANYLATE KINASE-RELATED"/>
    <property type="match status" value="1"/>
</dbReference>
<evidence type="ECO:0000313" key="8">
    <source>
        <dbReference type="Proteomes" id="UP000004959"/>
    </source>
</evidence>
<keyword evidence="3" id="KW-0808">Transferase</keyword>
<dbReference type="Proteomes" id="UP000004959">
    <property type="component" value="Chromosome"/>
</dbReference>
<dbReference type="STRING" id="336988.NT96_06655"/>
<dbReference type="SUPFAM" id="SSF52540">
    <property type="entry name" value="P-loop containing nucleoside triphosphate hydrolases"/>
    <property type="match status" value="1"/>
</dbReference>
<comment type="catalytic activity">
    <reaction evidence="5">
        <text>GMP + ATP = GDP + ADP</text>
        <dbReference type="Rhea" id="RHEA:20780"/>
        <dbReference type="ChEBI" id="CHEBI:30616"/>
        <dbReference type="ChEBI" id="CHEBI:58115"/>
        <dbReference type="ChEBI" id="CHEBI:58189"/>
        <dbReference type="ChEBI" id="CHEBI:456216"/>
        <dbReference type="EC" id="2.7.4.8"/>
    </reaction>
</comment>
<gene>
    <name evidence="7" type="ORF">OKIT_1833</name>
</gene>
<evidence type="ECO:0000256" key="2">
    <source>
        <dbReference type="ARBA" id="ARBA00005790"/>
    </source>
</evidence>
<evidence type="ECO:0000259" key="6">
    <source>
        <dbReference type="PROSITE" id="PS50052"/>
    </source>
</evidence>